<gene>
    <name evidence="1" type="ORF">REJC140_00167</name>
</gene>
<dbReference type="EMBL" id="CABFWF030000001">
    <property type="protein sequence ID" value="CAD7023322.1"/>
    <property type="molecule type" value="Genomic_DNA"/>
</dbReference>
<protein>
    <submittedName>
        <fullName evidence="1">Uncharacterized protein</fullName>
    </submittedName>
</protein>
<comment type="caution">
    <text evidence="1">The sequence shown here is derived from an EMBL/GenBank/DDBJ whole genome shotgun (WGS) entry which is preliminary data.</text>
</comment>
<proteinExistence type="predicted"/>
<name>A0ABN7JF05_9HYPH</name>
<evidence type="ECO:0000313" key="1">
    <source>
        <dbReference type="EMBL" id="CAD7023322.1"/>
    </source>
</evidence>
<reference evidence="1 2" key="1">
    <citation type="submission" date="2020-11" db="EMBL/GenBank/DDBJ databases">
        <authorList>
            <person name="Lassalle F."/>
        </authorList>
    </citation>
    <scope>NUCLEOTIDE SEQUENCE [LARGE SCALE GENOMIC DNA]</scope>
    <source>
        <strain evidence="1 2">JC140</strain>
    </source>
</reference>
<keyword evidence="2" id="KW-1185">Reference proteome</keyword>
<organism evidence="1 2">
    <name type="scientific">Pseudorhizobium endolithicum</name>
    <dbReference type="NCBI Taxonomy" id="1191678"/>
    <lineage>
        <taxon>Bacteria</taxon>
        <taxon>Pseudomonadati</taxon>
        <taxon>Pseudomonadota</taxon>
        <taxon>Alphaproteobacteria</taxon>
        <taxon>Hyphomicrobiales</taxon>
        <taxon>Rhizobiaceae</taxon>
        <taxon>Rhizobium/Agrobacterium group</taxon>
        <taxon>Pseudorhizobium</taxon>
    </lineage>
</organism>
<evidence type="ECO:0000313" key="2">
    <source>
        <dbReference type="Proteomes" id="UP000606921"/>
    </source>
</evidence>
<dbReference type="RefSeq" id="WP_142590885.1">
    <property type="nucleotide sequence ID" value="NZ_CABFWF030000001.1"/>
</dbReference>
<sequence length="67" mass="7812">MTVIRHEGQLQVTCDACPLTYRRTYAEEDFKILVEEIKAEGWKIERQGAEWRHTCSDCAKWAAGRLI</sequence>
<dbReference type="Proteomes" id="UP000606921">
    <property type="component" value="Unassembled WGS sequence"/>
</dbReference>
<accession>A0ABN7JF05</accession>